<evidence type="ECO:0000256" key="4">
    <source>
        <dbReference type="ARBA" id="ARBA00023180"/>
    </source>
</evidence>
<accession>A0A667ZNR4</accession>
<evidence type="ECO:0000256" key="1">
    <source>
        <dbReference type="ARBA" id="ARBA00004613"/>
    </source>
</evidence>
<dbReference type="AlphaFoldDB" id="A0A667ZNR4"/>
<dbReference type="CDD" id="cd19415">
    <property type="entry name" value="lipocalin_ApoM_AGP"/>
    <property type="match status" value="1"/>
</dbReference>
<dbReference type="GeneID" id="115365373"/>
<evidence type="ECO:0000256" key="2">
    <source>
        <dbReference type="ARBA" id="ARBA00022525"/>
    </source>
</evidence>
<dbReference type="OrthoDB" id="8678705at2759"/>
<dbReference type="PANTHER" id="PTHR11967">
    <property type="entry name" value="ALPHA-1-ACID GLYCOPROTEIN"/>
    <property type="match status" value="1"/>
</dbReference>
<dbReference type="Pfam" id="PF11032">
    <property type="entry name" value="ApoM"/>
    <property type="match status" value="1"/>
</dbReference>
<feature type="chain" id="PRO_5025664505" evidence="5">
    <location>
        <begin position="19"/>
        <end position="200"/>
    </location>
</feature>
<organism evidence="6 7">
    <name type="scientific">Myripristis murdjan</name>
    <name type="common">pinecone soldierfish</name>
    <dbReference type="NCBI Taxonomy" id="586833"/>
    <lineage>
        <taxon>Eukaryota</taxon>
        <taxon>Metazoa</taxon>
        <taxon>Chordata</taxon>
        <taxon>Craniata</taxon>
        <taxon>Vertebrata</taxon>
        <taxon>Euteleostomi</taxon>
        <taxon>Actinopterygii</taxon>
        <taxon>Neopterygii</taxon>
        <taxon>Teleostei</taxon>
        <taxon>Neoteleostei</taxon>
        <taxon>Acanthomorphata</taxon>
        <taxon>Holocentriformes</taxon>
        <taxon>Holocentridae</taxon>
        <taxon>Myripristis</taxon>
    </lineage>
</organism>
<reference evidence="6" key="2">
    <citation type="submission" date="2025-08" db="UniProtKB">
        <authorList>
            <consortium name="Ensembl"/>
        </authorList>
    </citation>
    <scope>IDENTIFICATION</scope>
</reference>
<reference evidence="6" key="3">
    <citation type="submission" date="2025-09" db="UniProtKB">
        <authorList>
            <consortium name="Ensembl"/>
        </authorList>
    </citation>
    <scope>IDENTIFICATION</scope>
</reference>
<keyword evidence="3 5" id="KW-0732">Signal</keyword>
<evidence type="ECO:0000313" key="6">
    <source>
        <dbReference type="Ensembl" id="ENSMMDP00005037384.1"/>
    </source>
</evidence>
<keyword evidence="7" id="KW-1185">Reference proteome</keyword>
<evidence type="ECO:0000313" key="7">
    <source>
        <dbReference type="Proteomes" id="UP000472263"/>
    </source>
</evidence>
<keyword evidence="2" id="KW-0964">Secreted</keyword>
<reference evidence="6" key="1">
    <citation type="submission" date="2019-06" db="EMBL/GenBank/DDBJ databases">
        <authorList>
            <consortium name="Wellcome Sanger Institute Data Sharing"/>
        </authorList>
    </citation>
    <scope>NUCLEOTIDE SEQUENCE [LARGE SCALE GENOMIC DNA]</scope>
</reference>
<dbReference type="Ensembl" id="ENSMMDT00005038179.1">
    <property type="protein sequence ID" value="ENSMMDP00005037384.1"/>
    <property type="gene ID" value="ENSMMDG00005017447.1"/>
</dbReference>
<name>A0A667ZNR4_9TELE</name>
<proteinExistence type="predicted"/>
<dbReference type="GO" id="GO:0005576">
    <property type="term" value="C:extracellular region"/>
    <property type="evidence" value="ECO:0007669"/>
    <property type="project" value="UniProtKB-SubCell"/>
</dbReference>
<dbReference type="InParanoid" id="A0A667ZNR4"/>
<dbReference type="Proteomes" id="UP000472263">
    <property type="component" value="Chromosome 9"/>
</dbReference>
<comment type="subcellular location">
    <subcellularLocation>
        <location evidence="1">Secreted</location>
    </subcellularLocation>
</comment>
<dbReference type="PANTHER" id="PTHR11967:SF2">
    <property type="entry name" value="ALPHA-1-ACID GLYCOPROTEIN 1"/>
    <property type="match status" value="1"/>
</dbReference>
<evidence type="ECO:0000256" key="3">
    <source>
        <dbReference type="ARBA" id="ARBA00022729"/>
    </source>
</evidence>
<feature type="signal peptide" evidence="5">
    <location>
        <begin position="1"/>
        <end position="18"/>
    </location>
</feature>
<gene>
    <name evidence="6" type="primary">LOC115365373</name>
</gene>
<dbReference type="RefSeq" id="XP_029916204.1">
    <property type="nucleotide sequence ID" value="XM_030060344.1"/>
</dbReference>
<protein>
    <submittedName>
        <fullName evidence="6">Uncharacterized LOC115365373</fullName>
    </submittedName>
</protein>
<dbReference type="InterPro" id="IPR022734">
    <property type="entry name" value="ApoM"/>
</dbReference>
<sequence>MAVQLVLALLALFSLSAASEPDCEELVKPLSLEDRSPIYGKWIFLAGTSDNEDFLKHLKTVNNSWIELSPSSDSNVVNLRWGDKIDGKCIHGETNSTFSGNTTKVTFNFNMSTSDHVGKYLQTCRDCILWTDNSEMVTNGEAKKGRNLYFFTKTGKVEESQMEDFKKQAACLKFLSEFHFGEITELCPDEKEAASPANED</sequence>
<evidence type="ECO:0000256" key="5">
    <source>
        <dbReference type="SAM" id="SignalP"/>
    </source>
</evidence>
<dbReference type="GeneTree" id="ENSGT00510000050125"/>
<dbReference type="SUPFAM" id="SSF50814">
    <property type="entry name" value="Lipocalins"/>
    <property type="match status" value="1"/>
</dbReference>
<keyword evidence="4" id="KW-0325">Glycoprotein</keyword>
<dbReference type="InterPro" id="IPR012674">
    <property type="entry name" value="Calycin"/>
</dbReference>
<dbReference type="Gene3D" id="2.40.128.20">
    <property type="match status" value="1"/>
</dbReference>